<proteinExistence type="predicted"/>
<evidence type="ECO:0000313" key="2">
    <source>
        <dbReference type="EMBL" id="KAF2171052.1"/>
    </source>
</evidence>
<dbReference type="InterPro" id="IPR051783">
    <property type="entry name" value="NAD(P)-dependent_oxidoreduct"/>
</dbReference>
<dbReference type="AlphaFoldDB" id="A0A6A6CYU3"/>
<dbReference type="PANTHER" id="PTHR48079:SF6">
    <property type="entry name" value="NAD(P)-BINDING DOMAIN-CONTAINING PROTEIN-RELATED"/>
    <property type="match status" value="1"/>
</dbReference>
<dbReference type="InterPro" id="IPR036291">
    <property type="entry name" value="NAD(P)-bd_dom_sf"/>
</dbReference>
<dbReference type="PANTHER" id="PTHR48079">
    <property type="entry name" value="PROTEIN YEEZ"/>
    <property type="match status" value="1"/>
</dbReference>
<keyword evidence="3" id="KW-1185">Reference proteome</keyword>
<dbReference type="InterPro" id="IPR002225">
    <property type="entry name" value="3Beta_OHSteriod_DH/Estase"/>
</dbReference>
<sequence>MSQKWGTILVIGGAGRLGYFVIQELLKQPECGRIVSINRKLHEENQHEVVEYRAVDVRAAETLRTLMYDVKPEAIINTAAPGHVDGSTPVNEFHEVLVTAQASLIDLARLVGTKVFITTSSANVAGGWEHVSIDETAPYWPETSSFFPYWIKKAAAERELLAADSPTLQTVSLRLPLIIGERDYAFVPSLLKTLEQGQTGVQIGNNTGRLATISAEDGAVAHVLALRRLLQPGNDVHGQIFYITNTRALPFWTMAQIVWTAAGWKKTREPFVVPEALAMCMALVSEWFVYLTSFGRRAAVFNQRVVYFMCREWTYDESKAERTLGFVPKNDVEEQLKRSVEWELRKRKK</sequence>
<dbReference type="GO" id="GO:0005737">
    <property type="term" value="C:cytoplasm"/>
    <property type="evidence" value="ECO:0007669"/>
    <property type="project" value="TreeGrafter"/>
</dbReference>
<reference evidence="2" key="1">
    <citation type="journal article" date="2020" name="Stud. Mycol.">
        <title>101 Dothideomycetes genomes: a test case for predicting lifestyles and emergence of pathogens.</title>
        <authorList>
            <person name="Haridas S."/>
            <person name="Albert R."/>
            <person name="Binder M."/>
            <person name="Bloem J."/>
            <person name="Labutti K."/>
            <person name="Salamov A."/>
            <person name="Andreopoulos B."/>
            <person name="Baker S."/>
            <person name="Barry K."/>
            <person name="Bills G."/>
            <person name="Bluhm B."/>
            <person name="Cannon C."/>
            <person name="Castanera R."/>
            <person name="Culley D."/>
            <person name="Daum C."/>
            <person name="Ezra D."/>
            <person name="Gonzalez J."/>
            <person name="Henrissat B."/>
            <person name="Kuo A."/>
            <person name="Liang C."/>
            <person name="Lipzen A."/>
            <person name="Lutzoni F."/>
            <person name="Magnuson J."/>
            <person name="Mondo S."/>
            <person name="Nolan M."/>
            <person name="Ohm R."/>
            <person name="Pangilinan J."/>
            <person name="Park H.-J."/>
            <person name="Ramirez L."/>
            <person name="Alfaro M."/>
            <person name="Sun H."/>
            <person name="Tritt A."/>
            <person name="Yoshinaga Y."/>
            <person name="Zwiers L.-H."/>
            <person name="Turgeon B."/>
            <person name="Goodwin S."/>
            <person name="Spatafora J."/>
            <person name="Crous P."/>
            <person name="Grigoriev I."/>
        </authorList>
    </citation>
    <scope>NUCLEOTIDE SEQUENCE</scope>
    <source>
        <strain evidence="2">ATCC 36951</strain>
    </source>
</reference>
<evidence type="ECO:0000313" key="3">
    <source>
        <dbReference type="Proteomes" id="UP000799537"/>
    </source>
</evidence>
<dbReference type="GO" id="GO:0016616">
    <property type="term" value="F:oxidoreductase activity, acting on the CH-OH group of donors, NAD or NADP as acceptor"/>
    <property type="evidence" value="ECO:0007669"/>
    <property type="project" value="InterPro"/>
</dbReference>
<accession>A0A6A6CYU3</accession>
<dbReference type="GeneID" id="54558019"/>
<dbReference type="Pfam" id="PF01073">
    <property type="entry name" value="3Beta_HSD"/>
    <property type="match status" value="1"/>
</dbReference>
<dbReference type="Gene3D" id="3.40.50.720">
    <property type="entry name" value="NAD(P)-binding Rossmann-like Domain"/>
    <property type="match status" value="1"/>
</dbReference>
<protein>
    <recommendedName>
        <fullName evidence="1">3-beta hydroxysteroid dehydrogenase/isomerase domain-containing protein</fullName>
    </recommendedName>
</protein>
<dbReference type="GO" id="GO:0004029">
    <property type="term" value="F:aldehyde dehydrogenase (NAD+) activity"/>
    <property type="evidence" value="ECO:0007669"/>
    <property type="project" value="TreeGrafter"/>
</dbReference>
<dbReference type="Proteomes" id="UP000799537">
    <property type="component" value="Unassembled WGS sequence"/>
</dbReference>
<dbReference type="GO" id="GO:0006694">
    <property type="term" value="P:steroid biosynthetic process"/>
    <property type="evidence" value="ECO:0007669"/>
    <property type="project" value="InterPro"/>
</dbReference>
<feature type="domain" description="3-beta hydroxysteroid dehydrogenase/isomerase" evidence="1">
    <location>
        <begin position="9"/>
        <end position="267"/>
    </location>
</feature>
<organism evidence="2 3">
    <name type="scientific">Zasmidium cellare ATCC 36951</name>
    <dbReference type="NCBI Taxonomy" id="1080233"/>
    <lineage>
        <taxon>Eukaryota</taxon>
        <taxon>Fungi</taxon>
        <taxon>Dikarya</taxon>
        <taxon>Ascomycota</taxon>
        <taxon>Pezizomycotina</taxon>
        <taxon>Dothideomycetes</taxon>
        <taxon>Dothideomycetidae</taxon>
        <taxon>Mycosphaerellales</taxon>
        <taxon>Mycosphaerellaceae</taxon>
        <taxon>Zasmidium</taxon>
    </lineage>
</organism>
<dbReference type="RefSeq" id="XP_033671941.1">
    <property type="nucleotide sequence ID" value="XM_033804747.1"/>
</dbReference>
<evidence type="ECO:0000259" key="1">
    <source>
        <dbReference type="Pfam" id="PF01073"/>
    </source>
</evidence>
<dbReference type="EMBL" id="ML993584">
    <property type="protein sequence ID" value="KAF2171052.1"/>
    <property type="molecule type" value="Genomic_DNA"/>
</dbReference>
<name>A0A6A6CYU3_ZASCE</name>
<dbReference type="OrthoDB" id="10058185at2759"/>
<dbReference type="SUPFAM" id="SSF51735">
    <property type="entry name" value="NAD(P)-binding Rossmann-fold domains"/>
    <property type="match status" value="1"/>
</dbReference>
<gene>
    <name evidence="2" type="ORF">M409DRAFT_19025</name>
</gene>